<accession>A0A2P5ATX2</accession>
<dbReference type="InParanoid" id="A0A2P5ATX2"/>
<protein>
    <submittedName>
        <fullName evidence="1">Uncharacterized protein</fullName>
    </submittedName>
</protein>
<reference evidence="2" key="1">
    <citation type="submission" date="2016-06" db="EMBL/GenBank/DDBJ databases">
        <title>Parallel loss of symbiosis genes in relatives of nitrogen-fixing non-legume Parasponia.</title>
        <authorList>
            <person name="Van Velzen R."/>
            <person name="Holmer R."/>
            <person name="Bu F."/>
            <person name="Rutten L."/>
            <person name="Van Zeijl A."/>
            <person name="Liu W."/>
            <person name="Santuari L."/>
            <person name="Cao Q."/>
            <person name="Sharma T."/>
            <person name="Shen D."/>
            <person name="Roswanjaya Y."/>
            <person name="Wardhani T."/>
            <person name="Kalhor M.S."/>
            <person name="Jansen J."/>
            <person name="Van den Hoogen J."/>
            <person name="Gungor B."/>
            <person name="Hartog M."/>
            <person name="Hontelez J."/>
            <person name="Verver J."/>
            <person name="Yang W.-C."/>
            <person name="Schijlen E."/>
            <person name="Repin R."/>
            <person name="Schilthuizen M."/>
            <person name="Schranz E."/>
            <person name="Heidstra R."/>
            <person name="Miyata K."/>
            <person name="Fedorova E."/>
            <person name="Kohlen W."/>
            <person name="Bisseling T."/>
            <person name="Smit S."/>
            <person name="Geurts R."/>
        </authorList>
    </citation>
    <scope>NUCLEOTIDE SEQUENCE [LARGE SCALE GENOMIC DNA]</scope>
    <source>
        <strain evidence="2">cv. RG33-2</strain>
    </source>
</reference>
<proteinExistence type="predicted"/>
<dbReference type="AlphaFoldDB" id="A0A2P5ATX2"/>
<evidence type="ECO:0000313" key="2">
    <source>
        <dbReference type="Proteomes" id="UP000237000"/>
    </source>
</evidence>
<evidence type="ECO:0000313" key="1">
    <source>
        <dbReference type="EMBL" id="PON40002.1"/>
    </source>
</evidence>
<dbReference type="OrthoDB" id="10399734at2759"/>
<keyword evidence="2" id="KW-1185">Reference proteome</keyword>
<dbReference type="Proteomes" id="UP000237000">
    <property type="component" value="Unassembled WGS sequence"/>
</dbReference>
<gene>
    <name evidence="1" type="ORF">TorRG33x02_341420</name>
</gene>
<organism evidence="1 2">
    <name type="scientific">Trema orientale</name>
    <name type="common">Charcoal tree</name>
    <name type="synonym">Celtis orientalis</name>
    <dbReference type="NCBI Taxonomy" id="63057"/>
    <lineage>
        <taxon>Eukaryota</taxon>
        <taxon>Viridiplantae</taxon>
        <taxon>Streptophyta</taxon>
        <taxon>Embryophyta</taxon>
        <taxon>Tracheophyta</taxon>
        <taxon>Spermatophyta</taxon>
        <taxon>Magnoliopsida</taxon>
        <taxon>eudicotyledons</taxon>
        <taxon>Gunneridae</taxon>
        <taxon>Pentapetalae</taxon>
        <taxon>rosids</taxon>
        <taxon>fabids</taxon>
        <taxon>Rosales</taxon>
        <taxon>Cannabaceae</taxon>
        <taxon>Trema</taxon>
    </lineage>
</organism>
<name>A0A2P5ATX2_TREOI</name>
<comment type="caution">
    <text evidence="1">The sequence shown here is derived from an EMBL/GenBank/DDBJ whole genome shotgun (WGS) entry which is preliminary data.</text>
</comment>
<dbReference type="EMBL" id="JXTC01000700">
    <property type="protein sequence ID" value="PON40002.1"/>
    <property type="molecule type" value="Genomic_DNA"/>
</dbReference>
<sequence>MRFSRVRIWVAELTEPLSESNRLVWVSKSSLGIWLAQISDVNGGWRGRKSLCYVYCKLLIASFCPRHPVVIWAVQRALLLSIWASFCGLNGSP</sequence>